<comment type="caution">
    <text evidence="5">The sequence shown here is derived from an EMBL/GenBank/DDBJ whole genome shotgun (WGS) entry which is preliminary data.</text>
</comment>
<dbReference type="GO" id="GO:0003677">
    <property type="term" value="F:DNA binding"/>
    <property type="evidence" value="ECO:0007669"/>
    <property type="project" value="UniProtKB-KW"/>
</dbReference>
<comment type="similarity">
    <text evidence="1">Belongs to the BlaI transcriptional regulatory family.</text>
</comment>
<dbReference type="GO" id="GO:0045892">
    <property type="term" value="P:negative regulation of DNA-templated transcription"/>
    <property type="evidence" value="ECO:0007669"/>
    <property type="project" value="InterPro"/>
</dbReference>
<dbReference type="InterPro" id="IPR036388">
    <property type="entry name" value="WH-like_DNA-bd_sf"/>
</dbReference>
<sequence length="125" mass="14298">MELTLAPAESLVMQCLWESGADLTVYEITERLHEVYGKDYANNAVATFMTVLMKKGFVSRYKKHHSHQYHPEVTLDEFRNAQVNKMKNQWYHGSASGVLAALVETDDISPEDLQKMKELLDGYNS</sequence>
<dbReference type="InterPro" id="IPR005650">
    <property type="entry name" value="BlaI_family"/>
</dbReference>
<dbReference type="Gene3D" id="1.10.10.10">
    <property type="entry name" value="Winged helix-like DNA-binding domain superfamily/Winged helix DNA-binding domain"/>
    <property type="match status" value="1"/>
</dbReference>
<keyword evidence="4" id="KW-0804">Transcription</keyword>
<dbReference type="SUPFAM" id="SSF46785">
    <property type="entry name" value="Winged helix' DNA-binding domain"/>
    <property type="match status" value="1"/>
</dbReference>
<dbReference type="PIRSF" id="PIRSF019455">
    <property type="entry name" value="CopR_AtkY"/>
    <property type="match status" value="1"/>
</dbReference>
<dbReference type="Pfam" id="PF03965">
    <property type="entry name" value="Penicillinase_R"/>
    <property type="match status" value="1"/>
</dbReference>
<gene>
    <name evidence="5" type="ORF">LKD81_04185</name>
</gene>
<dbReference type="EMBL" id="JAJEQR010000009">
    <property type="protein sequence ID" value="MCC2230201.1"/>
    <property type="molecule type" value="Genomic_DNA"/>
</dbReference>
<reference evidence="5" key="1">
    <citation type="submission" date="2021-10" db="EMBL/GenBank/DDBJ databases">
        <title>Anaerobic single-cell dispensing facilitates the cultivation of human gut bacteria.</title>
        <authorList>
            <person name="Afrizal A."/>
        </authorList>
    </citation>
    <scope>NUCLEOTIDE SEQUENCE</scope>
    <source>
        <strain evidence="5">CLA-AA-H215</strain>
    </source>
</reference>
<protein>
    <submittedName>
        <fullName evidence="5">BlaI/MecI/CopY family transcriptional regulator</fullName>
    </submittedName>
</protein>
<proteinExistence type="inferred from homology"/>
<organism evidence="5 6">
    <name type="scientific">Hominifimenecus microfluidus</name>
    <dbReference type="NCBI Taxonomy" id="2885348"/>
    <lineage>
        <taxon>Bacteria</taxon>
        <taxon>Bacillati</taxon>
        <taxon>Bacillota</taxon>
        <taxon>Clostridia</taxon>
        <taxon>Lachnospirales</taxon>
        <taxon>Lachnospiraceae</taxon>
        <taxon>Hominifimenecus</taxon>
    </lineage>
</organism>
<keyword evidence="2" id="KW-0805">Transcription regulation</keyword>
<keyword evidence="3" id="KW-0238">DNA-binding</keyword>
<dbReference type="InterPro" id="IPR036390">
    <property type="entry name" value="WH_DNA-bd_sf"/>
</dbReference>
<evidence type="ECO:0000313" key="5">
    <source>
        <dbReference type="EMBL" id="MCC2230201.1"/>
    </source>
</evidence>
<name>A0AAE3JFY1_9FIRM</name>
<evidence type="ECO:0000256" key="4">
    <source>
        <dbReference type="ARBA" id="ARBA00023163"/>
    </source>
</evidence>
<evidence type="ECO:0000256" key="2">
    <source>
        <dbReference type="ARBA" id="ARBA00023015"/>
    </source>
</evidence>
<accession>A0AAE3JFY1</accession>
<evidence type="ECO:0000313" key="6">
    <source>
        <dbReference type="Proteomes" id="UP001198182"/>
    </source>
</evidence>
<dbReference type="AlphaFoldDB" id="A0AAE3JFY1"/>
<keyword evidence="6" id="KW-1185">Reference proteome</keyword>
<dbReference type="Gene3D" id="1.10.4040.10">
    <property type="entry name" value="Penicillinase repressor domain"/>
    <property type="match status" value="1"/>
</dbReference>
<dbReference type="Proteomes" id="UP001198182">
    <property type="component" value="Unassembled WGS sequence"/>
</dbReference>
<evidence type="ECO:0000256" key="3">
    <source>
        <dbReference type="ARBA" id="ARBA00023125"/>
    </source>
</evidence>
<evidence type="ECO:0000256" key="1">
    <source>
        <dbReference type="ARBA" id="ARBA00011046"/>
    </source>
</evidence>
<dbReference type="RefSeq" id="WP_308452910.1">
    <property type="nucleotide sequence ID" value="NZ_JAJEQR010000009.1"/>
</dbReference>